<reference evidence="5 6" key="1">
    <citation type="submission" date="2020-07" db="EMBL/GenBank/DDBJ databases">
        <title>Bradyrhizobium diversity isolated from nodules of indigenous legumes of Western Australia.</title>
        <authorList>
            <person name="Klepa M.S."/>
        </authorList>
    </citation>
    <scope>NUCLEOTIDE SEQUENCE [LARGE SCALE GENOMIC DNA]</scope>
    <source>
        <strain evidence="5 6">CNPSo 4019</strain>
    </source>
</reference>
<gene>
    <name evidence="5" type="ORF">H1B27_37905</name>
</gene>
<dbReference type="Pfam" id="PF12682">
    <property type="entry name" value="Flavodoxin_4"/>
    <property type="match status" value="1"/>
</dbReference>
<dbReference type="InterPro" id="IPR001226">
    <property type="entry name" value="Flavodoxin_CS"/>
</dbReference>
<proteinExistence type="predicted"/>
<dbReference type="InterPro" id="IPR029039">
    <property type="entry name" value="Flavoprotein-like_sf"/>
</dbReference>
<dbReference type="Gene3D" id="3.40.50.360">
    <property type="match status" value="1"/>
</dbReference>
<evidence type="ECO:0000256" key="1">
    <source>
        <dbReference type="ARBA" id="ARBA00001917"/>
    </source>
</evidence>
<dbReference type="PROSITE" id="PS51257">
    <property type="entry name" value="PROKAR_LIPOPROTEIN"/>
    <property type="match status" value="1"/>
</dbReference>
<evidence type="ECO:0000256" key="3">
    <source>
        <dbReference type="ARBA" id="ARBA00022643"/>
    </source>
</evidence>
<evidence type="ECO:0000259" key="4">
    <source>
        <dbReference type="Pfam" id="PF12682"/>
    </source>
</evidence>
<dbReference type="RefSeq" id="WP_197969549.1">
    <property type="nucleotide sequence ID" value="NZ_JACEGD010000065.1"/>
</dbReference>
<accession>A0ABS0PG19</accession>
<dbReference type="InterPro" id="IPR008254">
    <property type="entry name" value="Flavodoxin/NO_synth"/>
</dbReference>
<comment type="cofactor">
    <cofactor evidence="1">
        <name>FMN</name>
        <dbReference type="ChEBI" id="CHEBI:58210"/>
    </cofactor>
</comment>
<dbReference type="SUPFAM" id="SSF52218">
    <property type="entry name" value="Flavoproteins"/>
    <property type="match status" value="1"/>
</dbReference>
<keyword evidence="3" id="KW-0288">FMN</keyword>
<organism evidence="5 6">
    <name type="scientific">Bradyrhizobium diversitatis</name>
    <dbReference type="NCBI Taxonomy" id="2755406"/>
    <lineage>
        <taxon>Bacteria</taxon>
        <taxon>Pseudomonadati</taxon>
        <taxon>Pseudomonadota</taxon>
        <taxon>Alphaproteobacteria</taxon>
        <taxon>Hyphomicrobiales</taxon>
        <taxon>Nitrobacteraceae</taxon>
        <taxon>Bradyrhizobium</taxon>
    </lineage>
</organism>
<dbReference type="PROSITE" id="PS00201">
    <property type="entry name" value="FLAVODOXIN"/>
    <property type="match status" value="1"/>
</dbReference>
<evidence type="ECO:0000313" key="5">
    <source>
        <dbReference type="EMBL" id="MBH5391995.1"/>
    </source>
</evidence>
<protein>
    <submittedName>
        <fullName evidence="5">Flavodoxin</fullName>
    </submittedName>
</protein>
<evidence type="ECO:0000256" key="2">
    <source>
        <dbReference type="ARBA" id="ARBA00022630"/>
    </source>
</evidence>
<dbReference type="PANTHER" id="PTHR39201">
    <property type="entry name" value="EXPORTED PROTEIN-RELATED"/>
    <property type="match status" value="1"/>
</dbReference>
<dbReference type="PANTHER" id="PTHR39201:SF1">
    <property type="entry name" value="FLAVODOXIN-LIKE DOMAIN-CONTAINING PROTEIN"/>
    <property type="match status" value="1"/>
</dbReference>
<comment type="caution">
    <text evidence="5">The sequence shown here is derived from an EMBL/GenBank/DDBJ whole genome shotgun (WGS) entry which is preliminary data.</text>
</comment>
<dbReference type="EMBL" id="JACEGD010000065">
    <property type="protein sequence ID" value="MBH5391995.1"/>
    <property type="molecule type" value="Genomic_DNA"/>
</dbReference>
<feature type="domain" description="Flavodoxin-like" evidence="4">
    <location>
        <begin position="5"/>
        <end position="123"/>
    </location>
</feature>
<sequence length="173" mass="18367">MANARILVVYYSRTGTTRKVAQSLSAALSCDSEEIAEAGSREGIFGYLRSAMEARRQIPSRIAATVRDPSLYDLVVIGTPVWAWSLSSPVRAYLLANSSKLPAVAFFCTLGGAGSDQVFGQMRELVGKQPLDCLSLTARDVASANHAPRLATFVEAIQRAIGNGRSSAATNAA</sequence>
<keyword evidence="2" id="KW-0285">Flavoprotein</keyword>
<name>A0ABS0PG19_9BRAD</name>
<dbReference type="Proteomes" id="UP001194539">
    <property type="component" value="Unassembled WGS sequence"/>
</dbReference>
<keyword evidence="6" id="KW-1185">Reference proteome</keyword>
<evidence type="ECO:0000313" key="6">
    <source>
        <dbReference type="Proteomes" id="UP001194539"/>
    </source>
</evidence>